<comment type="catalytic activity">
    <reaction evidence="2">
        <text>2 GTP = 3',3'-c-di-GMP + 2 diphosphate</text>
        <dbReference type="Rhea" id="RHEA:24898"/>
        <dbReference type="ChEBI" id="CHEBI:33019"/>
        <dbReference type="ChEBI" id="CHEBI:37565"/>
        <dbReference type="ChEBI" id="CHEBI:58805"/>
        <dbReference type="EC" id="2.7.7.65"/>
    </reaction>
</comment>
<dbReference type="EC" id="2.7.7.65" evidence="1"/>
<dbReference type="SMART" id="SM00267">
    <property type="entry name" value="GGDEF"/>
    <property type="match status" value="1"/>
</dbReference>
<keyword evidence="5" id="KW-1185">Reference proteome</keyword>
<evidence type="ECO:0000313" key="4">
    <source>
        <dbReference type="EMBL" id="MET1489358.1"/>
    </source>
</evidence>
<dbReference type="SUPFAM" id="SSF55785">
    <property type="entry name" value="PYP-like sensor domain (PAS domain)"/>
    <property type="match status" value="1"/>
</dbReference>
<sequence length="317" mass="34993">MNARPENLPRRQAAPETQSDFLAALVDALEEQVSVIDEDGRIIYVNAAWQRFGEENGIPPGADWLGSNYLETCRQARGDRIAQRVARSVEHMLSAPPGSSVTVEYPCHSPTAQRWFLMRATRMTTGEGRFVVIVHENITRRKQAEQRVAALALHDPLTGLPNRRAFNQELSRAWSRCRRSHSPLSLLSIDVDHFKKINDTFGHPAGDACLKSVARIIRRHARRPGDLAARVGGEEFFLLLPDTEVGMAHHIAGHLHQAISHQGGAKGVPHATLTASIGLVGVIPRHDLRPEVLLTAADVALYAAKREGRNRIMLGVA</sequence>
<evidence type="ECO:0000313" key="5">
    <source>
        <dbReference type="Proteomes" id="UP001548590"/>
    </source>
</evidence>
<dbReference type="Pfam" id="PF00990">
    <property type="entry name" value="GGDEF"/>
    <property type="match status" value="1"/>
</dbReference>
<dbReference type="CDD" id="cd01949">
    <property type="entry name" value="GGDEF"/>
    <property type="match status" value="1"/>
</dbReference>
<feature type="domain" description="GGDEF" evidence="3">
    <location>
        <begin position="182"/>
        <end position="317"/>
    </location>
</feature>
<dbReference type="InterPro" id="IPR050469">
    <property type="entry name" value="Diguanylate_Cyclase"/>
</dbReference>
<dbReference type="SUPFAM" id="SSF55073">
    <property type="entry name" value="Nucleotide cyclase"/>
    <property type="match status" value="1"/>
</dbReference>
<keyword evidence="4" id="KW-0548">Nucleotidyltransferase</keyword>
<evidence type="ECO:0000259" key="3">
    <source>
        <dbReference type="PROSITE" id="PS50887"/>
    </source>
</evidence>
<dbReference type="EMBL" id="JBEWLZ010000003">
    <property type="protein sequence ID" value="MET1489358.1"/>
    <property type="molecule type" value="Genomic_DNA"/>
</dbReference>
<dbReference type="CDD" id="cd00130">
    <property type="entry name" value="PAS"/>
    <property type="match status" value="1"/>
</dbReference>
<dbReference type="RefSeq" id="WP_345925627.1">
    <property type="nucleotide sequence ID" value="NZ_JBDIVF010000002.1"/>
</dbReference>
<accession>A0ABV2CN73</accession>
<dbReference type="NCBIfam" id="TIGR00254">
    <property type="entry name" value="GGDEF"/>
    <property type="match status" value="1"/>
</dbReference>
<dbReference type="InterPro" id="IPR043128">
    <property type="entry name" value="Rev_trsase/Diguanyl_cyclase"/>
</dbReference>
<protein>
    <recommendedName>
        <fullName evidence="1">diguanylate cyclase</fullName>
        <ecNumber evidence="1">2.7.7.65</ecNumber>
    </recommendedName>
</protein>
<dbReference type="Pfam" id="PF08448">
    <property type="entry name" value="PAS_4"/>
    <property type="match status" value="1"/>
</dbReference>
<dbReference type="InterPro" id="IPR013656">
    <property type="entry name" value="PAS_4"/>
</dbReference>
<comment type="caution">
    <text evidence="4">The sequence shown here is derived from an EMBL/GenBank/DDBJ whole genome shotgun (WGS) entry which is preliminary data.</text>
</comment>
<dbReference type="InterPro" id="IPR035965">
    <property type="entry name" value="PAS-like_dom_sf"/>
</dbReference>
<dbReference type="InterPro" id="IPR000014">
    <property type="entry name" value="PAS"/>
</dbReference>
<dbReference type="Gene3D" id="3.30.450.20">
    <property type="entry name" value="PAS domain"/>
    <property type="match status" value="1"/>
</dbReference>
<keyword evidence="4" id="KW-0808">Transferase</keyword>
<proteinExistence type="predicted"/>
<evidence type="ECO:0000256" key="2">
    <source>
        <dbReference type="ARBA" id="ARBA00034247"/>
    </source>
</evidence>
<dbReference type="PANTHER" id="PTHR45138:SF9">
    <property type="entry name" value="DIGUANYLATE CYCLASE DGCM-RELATED"/>
    <property type="match status" value="1"/>
</dbReference>
<dbReference type="PANTHER" id="PTHR45138">
    <property type="entry name" value="REGULATORY COMPONENTS OF SENSORY TRANSDUCTION SYSTEM"/>
    <property type="match status" value="1"/>
</dbReference>
<evidence type="ECO:0000256" key="1">
    <source>
        <dbReference type="ARBA" id="ARBA00012528"/>
    </source>
</evidence>
<dbReference type="Proteomes" id="UP001548590">
    <property type="component" value="Unassembled WGS sequence"/>
</dbReference>
<reference evidence="4 5" key="1">
    <citation type="submission" date="2024-07" db="EMBL/GenBank/DDBJ databases">
        <title>Uliginosibacterium paludis KCTC:42655.</title>
        <authorList>
            <person name="Kim M.K."/>
        </authorList>
    </citation>
    <scope>NUCLEOTIDE SEQUENCE [LARGE SCALE GENOMIC DNA]</scope>
    <source>
        <strain evidence="4 5">KCTC 42655</strain>
    </source>
</reference>
<name>A0ABV2CN73_9RHOO</name>
<organism evidence="4 5">
    <name type="scientific">Uliginosibacterium paludis</name>
    <dbReference type="NCBI Taxonomy" id="1615952"/>
    <lineage>
        <taxon>Bacteria</taxon>
        <taxon>Pseudomonadati</taxon>
        <taxon>Pseudomonadota</taxon>
        <taxon>Betaproteobacteria</taxon>
        <taxon>Rhodocyclales</taxon>
        <taxon>Zoogloeaceae</taxon>
        <taxon>Uliginosibacterium</taxon>
    </lineage>
</organism>
<gene>
    <name evidence="4" type="ORF">ABVT11_05935</name>
</gene>
<dbReference type="Gene3D" id="3.30.70.270">
    <property type="match status" value="1"/>
</dbReference>
<dbReference type="PROSITE" id="PS50887">
    <property type="entry name" value="GGDEF"/>
    <property type="match status" value="1"/>
</dbReference>
<dbReference type="InterPro" id="IPR029787">
    <property type="entry name" value="Nucleotide_cyclase"/>
</dbReference>
<dbReference type="GO" id="GO:0052621">
    <property type="term" value="F:diguanylate cyclase activity"/>
    <property type="evidence" value="ECO:0007669"/>
    <property type="project" value="UniProtKB-EC"/>
</dbReference>
<dbReference type="InterPro" id="IPR000160">
    <property type="entry name" value="GGDEF_dom"/>
</dbReference>